<comment type="caution">
    <text evidence="7">The sequence shown here is derived from an EMBL/GenBank/DDBJ whole genome shotgun (WGS) entry which is preliminary data.</text>
</comment>
<dbReference type="Gene3D" id="3.90.1150.10">
    <property type="entry name" value="Aspartate Aminotransferase, domain 1"/>
    <property type="match status" value="1"/>
</dbReference>
<reference evidence="7 8" key="1">
    <citation type="submission" date="2021-05" db="EMBL/GenBank/DDBJ databases">
        <title>Kineosporia and Streptomyces sp. nov. two new marine actinobacteria isolated from Coral.</title>
        <authorList>
            <person name="Buangrab K."/>
            <person name="Sutthacheep M."/>
            <person name="Yeemin T."/>
            <person name="Harunari E."/>
            <person name="Igarashi Y."/>
            <person name="Kanchanasin P."/>
            <person name="Tanasupawat S."/>
            <person name="Phongsopitanun W."/>
        </authorList>
    </citation>
    <scope>NUCLEOTIDE SEQUENCE [LARGE SCALE GENOMIC DNA]</scope>
    <source>
        <strain evidence="7 8">J2-2</strain>
    </source>
</reference>
<dbReference type="InterPro" id="IPR015422">
    <property type="entry name" value="PyrdxlP-dep_Trfase_small"/>
</dbReference>
<dbReference type="InterPro" id="IPR002129">
    <property type="entry name" value="PyrdxlP-dep_de-COase"/>
</dbReference>
<evidence type="ECO:0000256" key="4">
    <source>
        <dbReference type="ARBA" id="ARBA00022898"/>
    </source>
</evidence>
<evidence type="ECO:0000256" key="3">
    <source>
        <dbReference type="ARBA" id="ARBA00022793"/>
    </source>
</evidence>
<dbReference type="InterPro" id="IPR021115">
    <property type="entry name" value="Pyridoxal-P_BS"/>
</dbReference>
<dbReference type="GO" id="GO:0008483">
    <property type="term" value="F:transaminase activity"/>
    <property type="evidence" value="ECO:0007669"/>
    <property type="project" value="UniProtKB-KW"/>
</dbReference>
<dbReference type="PANTHER" id="PTHR11999">
    <property type="entry name" value="GROUP II PYRIDOXAL-5-PHOSPHATE DECARBOXYLASE"/>
    <property type="match status" value="1"/>
</dbReference>
<dbReference type="PROSITE" id="PS00392">
    <property type="entry name" value="DDC_GAD_HDC_YDC"/>
    <property type="match status" value="1"/>
</dbReference>
<name>A0ABS5T9E4_9ACTN</name>
<dbReference type="Pfam" id="PF00282">
    <property type="entry name" value="Pyridoxal_deC"/>
    <property type="match status" value="1"/>
</dbReference>
<proteinExistence type="inferred from homology"/>
<evidence type="ECO:0000313" key="8">
    <source>
        <dbReference type="Proteomes" id="UP001197247"/>
    </source>
</evidence>
<evidence type="ECO:0000256" key="5">
    <source>
        <dbReference type="ARBA" id="ARBA00023239"/>
    </source>
</evidence>
<dbReference type="InterPro" id="IPR015421">
    <property type="entry name" value="PyrdxlP-dep_Trfase_major"/>
</dbReference>
<dbReference type="Proteomes" id="UP001197247">
    <property type="component" value="Unassembled WGS sequence"/>
</dbReference>
<dbReference type="InterPro" id="IPR010977">
    <property type="entry name" value="Aromatic_deC"/>
</dbReference>
<evidence type="ECO:0000256" key="2">
    <source>
        <dbReference type="ARBA" id="ARBA00009533"/>
    </source>
</evidence>
<dbReference type="Gene3D" id="3.40.640.10">
    <property type="entry name" value="Type I PLP-dependent aspartate aminotransferase-like (Major domain)"/>
    <property type="match status" value="1"/>
</dbReference>
<dbReference type="PANTHER" id="PTHR11999:SF70">
    <property type="entry name" value="MIP05841P"/>
    <property type="match status" value="1"/>
</dbReference>
<dbReference type="RefSeq" id="WP_214153388.1">
    <property type="nucleotide sequence ID" value="NZ_JAHBAY010000001.1"/>
</dbReference>
<evidence type="ECO:0000256" key="6">
    <source>
        <dbReference type="RuleBase" id="RU000382"/>
    </source>
</evidence>
<keyword evidence="4 6" id="KW-0663">Pyridoxal phosphate</keyword>
<keyword evidence="7" id="KW-0808">Transferase</keyword>
<dbReference type="InterPro" id="IPR015424">
    <property type="entry name" value="PyrdxlP-dep_Trfase"/>
</dbReference>
<keyword evidence="7" id="KW-0032">Aminotransferase</keyword>
<dbReference type="SUPFAM" id="SSF53383">
    <property type="entry name" value="PLP-dependent transferases"/>
    <property type="match status" value="1"/>
</dbReference>
<comment type="cofactor">
    <cofactor evidence="1 6">
        <name>pyridoxal 5'-phosphate</name>
        <dbReference type="ChEBI" id="CHEBI:597326"/>
    </cofactor>
</comment>
<dbReference type="EMBL" id="JAHBAY010000001">
    <property type="protein sequence ID" value="MBT0767453.1"/>
    <property type="molecule type" value="Genomic_DNA"/>
</dbReference>
<keyword evidence="8" id="KW-1185">Reference proteome</keyword>
<evidence type="ECO:0000313" key="7">
    <source>
        <dbReference type="EMBL" id="MBT0767453.1"/>
    </source>
</evidence>
<keyword evidence="5 6" id="KW-0456">Lyase</keyword>
<protein>
    <submittedName>
        <fullName evidence="7">Aminotransferase class V-fold PLP-dependent enzyme</fullName>
    </submittedName>
</protein>
<keyword evidence="3" id="KW-0210">Decarboxylase</keyword>
<evidence type="ECO:0000256" key="1">
    <source>
        <dbReference type="ARBA" id="ARBA00001933"/>
    </source>
</evidence>
<comment type="similarity">
    <text evidence="2 6">Belongs to the group II decarboxylase family.</text>
</comment>
<organism evidence="7 8">
    <name type="scientific">Kineosporia corallincola</name>
    <dbReference type="NCBI Taxonomy" id="2835133"/>
    <lineage>
        <taxon>Bacteria</taxon>
        <taxon>Bacillati</taxon>
        <taxon>Actinomycetota</taxon>
        <taxon>Actinomycetes</taxon>
        <taxon>Kineosporiales</taxon>
        <taxon>Kineosporiaceae</taxon>
        <taxon>Kineosporia</taxon>
    </lineage>
</organism>
<gene>
    <name evidence="7" type="ORF">KIH74_00870</name>
</gene>
<accession>A0ABS5T9E4</accession>
<sequence length="450" mass="48459">MHRYDAGTEVLAEAVMSYSRQRMSHQDVPLDGPLSAAELHELVGQTITREGMGGEKALRLFGDVLAQSCITTDHPRYLSFIPCAPTKAATLFDLVVSASSLYAGTWMEGSGAVYAENQALAWLAGLAGLPEGAGGVFVPGGTFGNLSALVAARYQARQRRAGDQPSRWAVAGTANAHSSIVSACDVMDIDFIGVPVGEDGRLTGEALRRTLEQAGHDGVFAVVATAGTTNLGIVDDLETVGEACAELGLWFHVDGAYGLAGLAAPSVRHRFSGVERADSFVVDPHKWLFAPFDCCALVYRNPAIARAAHTQRAGYLDVVTENDEINPSDYAVGLTRRARGLPFWFSLATHGTQAYTDAVERTLTVTRYATERIRSHPLLDLLHEPELSVVCFRRRGWTPQDYRAWSERLLAEDKGFVVSTTHAGETVTRLAIVNPETGEADIDVILDSLG</sequence>
<dbReference type="PRINTS" id="PR00800">
    <property type="entry name" value="YHDCRBOXLASE"/>
</dbReference>